<evidence type="ECO:0000256" key="1">
    <source>
        <dbReference type="ARBA" id="ARBA00001970"/>
    </source>
</evidence>
<evidence type="ECO:0000256" key="4">
    <source>
        <dbReference type="ARBA" id="ARBA00022723"/>
    </source>
</evidence>
<evidence type="ECO:0000313" key="13">
    <source>
        <dbReference type="Proteomes" id="UP000567246"/>
    </source>
</evidence>
<dbReference type="AlphaFoldDB" id="A0A7W9JL49"/>
<keyword evidence="5" id="KW-0732">Signal</keyword>
<dbReference type="Pfam" id="PF20628">
    <property type="entry name" value="Dyp_perox_C"/>
    <property type="match status" value="1"/>
</dbReference>
<dbReference type="GO" id="GO:0046872">
    <property type="term" value="F:metal ion binding"/>
    <property type="evidence" value="ECO:0007669"/>
    <property type="project" value="UniProtKB-KW"/>
</dbReference>
<dbReference type="Pfam" id="PF04261">
    <property type="entry name" value="Dyp_perox_N"/>
    <property type="match status" value="1"/>
</dbReference>
<comment type="caution">
    <text evidence="12">The sequence shown here is derived from an EMBL/GenBank/DDBJ whole genome shotgun (WGS) entry which is preliminary data.</text>
</comment>
<evidence type="ECO:0000256" key="6">
    <source>
        <dbReference type="ARBA" id="ARBA00023002"/>
    </source>
</evidence>
<dbReference type="PANTHER" id="PTHR30521:SF4">
    <property type="entry name" value="DEFERROCHELATASE"/>
    <property type="match status" value="1"/>
</dbReference>
<dbReference type="PANTHER" id="PTHR30521">
    <property type="entry name" value="DEFERROCHELATASE/PEROXIDASE"/>
    <property type="match status" value="1"/>
</dbReference>
<evidence type="ECO:0000256" key="5">
    <source>
        <dbReference type="ARBA" id="ARBA00022729"/>
    </source>
</evidence>
<dbReference type="EMBL" id="JACHMW010000001">
    <property type="protein sequence ID" value="MBB5849876.1"/>
    <property type="molecule type" value="Genomic_DNA"/>
</dbReference>
<evidence type="ECO:0000256" key="2">
    <source>
        <dbReference type="ARBA" id="ARBA00022559"/>
    </source>
</evidence>
<keyword evidence="3" id="KW-0349">Heme</keyword>
<dbReference type="InterPro" id="IPR011008">
    <property type="entry name" value="Dimeric_a/b-barrel"/>
</dbReference>
<reference evidence="12 13" key="1">
    <citation type="submission" date="2020-08" db="EMBL/GenBank/DDBJ databases">
        <title>Sequencing the genomes of 1000 actinobacteria strains.</title>
        <authorList>
            <person name="Klenk H.-P."/>
        </authorList>
    </citation>
    <scope>NUCLEOTIDE SEQUENCE [LARGE SCALE GENOMIC DNA]</scope>
    <source>
        <strain evidence="12 13">DSM 17945</strain>
    </source>
</reference>
<evidence type="ECO:0000256" key="7">
    <source>
        <dbReference type="ARBA" id="ARBA00023004"/>
    </source>
</evidence>
<dbReference type="InterPro" id="IPR048328">
    <property type="entry name" value="Dyp_perox_C"/>
</dbReference>
<keyword evidence="4" id="KW-0479">Metal-binding</keyword>
<evidence type="ECO:0000313" key="12">
    <source>
        <dbReference type="EMBL" id="MBB5849876.1"/>
    </source>
</evidence>
<dbReference type="InterPro" id="IPR006314">
    <property type="entry name" value="Dyp_peroxidase"/>
</dbReference>
<dbReference type="SUPFAM" id="SSF54909">
    <property type="entry name" value="Dimeric alpha+beta barrel"/>
    <property type="match status" value="1"/>
</dbReference>
<protein>
    <submittedName>
        <fullName evidence="12">Dye decolorizing peroxidase</fullName>
        <ecNumber evidence="12">1.11.1.19</ecNumber>
    </submittedName>
</protein>
<feature type="domain" description="Dyp-type peroxidase N-terminal" evidence="10">
    <location>
        <begin position="126"/>
        <end position="269"/>
    </location>
</feature>
<dbReference type="GO" id="GO:0004601">
    <property type="term" value="F:peroxidase activity"/>
    <property type="evidence" value="ECO:0007669"/>
    <property type="project" value="UniProtKB-KW"/>
</dbReference>
<accession>A0A7W9JL49</accession>
<dbReference type="RefSeq" id="WP_184173608.1">
    <property type="nucleotide sequence ID" value="NZ_BAABAG010000006.1"/>
</dbReference>
<proteinExistence type="inferred from homology"/>
<dbReference type="PROSITE" id="PS51318">
    <property type="entry name" value="TAT"/>
    <property type="match status" value="1"/>
</dbReference>
<dbReference type="NCBIfam" id="TIGR01413">
    <property type="entry name" value="Dyp_perox_fam"/>
    <property type="match status" value="1"/>
</dbReference>
<organism evidence="12 13">
    <name type="scientific">Micrococcus endophyticus</name>
    <dbReference type="NCBI Taxonomy" id="455343"/>
    <lineage>
        <taxon>Bacteria</taxon>
        <taxon>Bacillati</taxon>
        <taxon>Actinomycetota</taxon>
        <taxon>Actinomycetes</taxon>
        <taxon>Micrococcales</taxon>
        <taxon>Micrococcaceae</taxon>
        <taxon>Micrococcus</taxon>
    </lineage>
</organism>
<gene>
    <name evidence="12" type="ORF">HDA33_002440</name>
</gene>
<keyword evidence="13" id="KW-1185">Reference proteome</keyword>
<dbReference type="GO" id="GO:0005829">
    <property type="term" value="C:cytosol"/>
    <property type="evidence" value="ECO:0007669"/>
    <property type="project" value="TreeGrafter"/>
</dbReference>
<name>A0A7W9JL49_9MICC</name>
<dbReference type="PROSITE" id="PS51404">
    <property type="entry name" value="DYP_PEROXIDASE"/>
    <property type="match status" value="1"/>
</dbReference>
<feature type="region of interest" description="Disordered" evidence="9">
    <location>
        <begin position="1"/>
        <end position="38"/>
    </location>
</feature>
<keyword evidence="6 12" id="KW-0560">Oxidoreductase</keyword>
<evidence type="ECO:0000256" key="8">
    <source>
        <dbReference type="ARBA" id="ARBA00025737"/>
    </source>
</evidence>
<feature type="domain" description="Dyp-type peroxidase C-terminal" evidence="11">
    <location>
        <begin position="281"/>
        <end position="463"/>
    </location>
</feature>
<sequence length="475" mass="49952">MPTTDPAEHPDDPRGEDARPASPRAEDARPAGPSRRGLLFGAGAVGGGLLGTALGYGAGHASAAPDAPAASGAAGAGASPSEVMGDTGIEGEVGRAGWAEPGGQSARVAVSSPVGTDTVPFHGPRQAGVDTPAQAHAVFLAFDLLPDTDRLGIERMLRLLTDDAARLTQGRATIADTEPELAAAPARLTVTFGFGPELLARVAPDRAPAWLRPLPAFPQVDRLDPAFGDGDLLLQICGDDRMSVAHARRMLIKAARPFTAERWAQEGFRASRGAHPTGTTMRNLFGQVDGTANPAAQTPHLDRVVWGVGAEQVGITPWIQDGTSLVVRRIEMLLDTWDELDRPGKERVIGRTLGTGAPLTGEQEHDEPDFAALGPAGFPVIPDISHLRRARMDVPEYGMLRRGYNYDDPRGAIESGAGLIFAAYQADVDRQFVPVQERLAESDHLNLWTVPVGSAVFAIPPGCAEGGFVGDVLFA</sequence>
<keyword evidence="2 12" id="KW-0575">Peroxidase</keyword>
<evidence type="ECO:0000259" key="10">
    <source>
        <dbReference type="Pfam" id="PF04261"/>
    </source>
</evidence>
<dbReference type="Proteomes" id="UP000567246">
    <property type="component" value="Unassembled WGS sequence"/>
</dbReference>
<comment type="similarity">
    <text evidence="8">Belongs to the DyP-type peroxidase family.</text>
</comment>
<evidence type="ECO:0000256" key="3">
    <source>
        <dbReference type="ARBA" id="ARBA00022617"/>
    </source>
</evidence>
<dbReference type="EC" id="1.11.1.19" evidence="12"/>
<keyword evidence="7" id="KW-0408">Iron</keyword>
<dbReference type="GO" id="GO:0020037">
    <property type="term" value="F:heme binding"/>
    <property type="evidence" value="ECO:0007669"/>
    <property type="project" value="InterPro"/>
</dbReference>
<feature type="region of interest" description="Disordered" evidence="9">
    <location>
        <begin position="59"/>
        <end position="128"/>
    </location>
</feature>
<evidence type="ECO:0000256" key="9">
    <source>
        <dbReference type="SAM" id="MobiDB-lite"/>
    </source>
</evidence>
<feature type="compositionally biased region" description="Basic and acidic residues" evidence="9">
    <location>
        <begin position="1"/>
        <end position="29"/>
    </location>
</feature>
<comment type="cofactor">
    <cofactor evidence="1">
        <name>heme b</name>
        <dbReference type="ChEBI" id="CHEBI:60344"/>
    </cofactor>
</comment>
<feature type="compositionally biased region" description="Low complexity" evidence="9">
    <location>
        <begin position="59"/>
        <end position="81"/>
    </location>
</feature>
<dbReference type="InterPro" id="IPR006311">
    <property type="entry name" value="TAT_signal"/>
</dbReference>
<evidence type="ECO:0000259" key="11">
    <source>
        <dbReference type="Pfam" id="PF20628"/>
    </source>
</evidence>
<dbReference type="InterPro" id="IPR048327">
    <property type="entry name" value="Dyp_perox_N"/>
</dbReference>